<dbReference type="EMBL" id="QGKV02002055">
    <property type="protein sequence ID" value="KAF3497882.1"/>
    <property type="molecule type" value="Genomic_DNA"/>
</dbReference>
<dbReference type="PANTHER" id="PTHR48011:SF29">
    <property type="entry name" value="PROTEIN KINASE DOMAIN-CONTAINING PROTEIN"/>
    <property type="match status" value="1"/>
</dbReference>
<protein>
    <recommendedName>
        <fullName evidence="4">Protein kinase domain-containing protein</fullName>
    </recommendedName>
</protein>
<feature type="region of interest" description="Disordered" evidence="1">
    <location>
        <begin position="70"/>
        <end position="96"/>
    </location>
</feature>
<proteinExistence type="predicted"/>
<evidence type="ECO:0008006" key="4">
    <source>
        <dbReference type="Google" id="ProtNLM"/>
    </source>
</evidence>
<dbReference type="Proteomes" id="UP000266723">
    <property type="component" value="Unassembled WGS sequence"/>
</dbReference>
<name>A0ABQ7AJB8_BRACR</name>
<dbReference type="Gene3D" id="1.10.510.10">
    <property type="entry name" value="Transferase(Phosphotransferase) domain 1"/>
    <property type="match status" value="1"/>
</dbReference>
<dbReference type="SUPFAM" id="SSF56112">
    <property type="entry name" value="Protein kinase-like (PK-like)"/>
    <property type="match status" value="1"/>
</dbReference>
<accession>A0ABQ7AJB8</accession>
<organism evidence="2 3">
    <name type="scientific">Brassica cretica</name>
    <name type="common">Mustard</name>
    <dbReference type="NCBI Taxonomy" id="69181"/>
    <lineage>
        <taxon>Eukaryota</taxon>
        <taxon>Viridiplantae</taxon>
        <taxon>Streptophyta</taxon>
        <taxon>Embryophyta</taxon>
        <taxon>Tracheophyta</taxon>
        <taxon>Spermatophyta</taxon>
        <taxon>Magnoliopsida</taxon>
        <taxon>eudicotyledons</taxon>
        <taxon>Gunneridae</taxon>
        <taxon>Pentapetalae</taxon>
        <taxon>rosids</taxon>
        <taxon>malvids</taxon>
        <taxon>Brassicales</taxon>
        <taxon>Brassicaceae</taxon>
        <taxon>Brassiceae</taxon>
        <taxon>Brassica</taxon>
    </lineage>
</organism>
<dbReference type="PANTHER" id="PTHR48011">
    <property type="entry name" value="CCR4-NOT TRANSCRIPTIONAL COMPLEX SUBUNIT CAF120-RELATED"/>
    <property type="match status" value="1"/>
</dbReference>
<reference evidence="2 3" key="1">
    <citation type="journal article" date="2020" name="BMC Genomics">
        <title>Intraspecific diversification of the crop wild relative Brassica cretica Lam. using demographic model selection.</title>
        <authorList>
            <person name="Kioukis A."/>
            <person name="Michalopoulou V.A."/>
            <person name="Briers L."/>
            <person name="Pirintsos S."/>
            <person name="Studholme D.J."/>
            <person name="Pavlidis P."/>
            <person name="Sarris P.F."/>
        </authorList>
    </citation>
    <scope>NUCLEOTIDE SEQUENCE [LARGE SCALE GENOMIC DNA]</scope>
    <source>
        <strain evidence="3">cv. PFS-1207/04</strain>
    </source>
</reference>
<dbReference type="InterPro" id="IPR052751">
    <property type="entry name" value="Plant_MAPKKK"/>
</dbReference>
<keyword evidence="3" id="KW-1185">Reference proteome</keyword>
<sequence length="96" mass="10736">MQIIQSKEEFIRFLGEGSFGCVNLVRYSNPNDGVNLHLLATLLRCGEAPEIPESLPSDAKEFIHTCFSREPEERGSATELMSHPFLSRPQGEESRG</sequence>
<gene>
    <name evidence="2" type="ORF">DY000_02052625</name>
</gene>
<evidence type="ECO:0000313" key="3">
    <source>
        <dbReference type="Proteomes" id="UP000266723"/>
    </source>
</evidence>
<dbReference type="InterPro" id="IPR011009">
    <property type="entry name" value="Kinase-like_dom_sf"/>
</dbReference>
<evidence type="ECO:0000256" key="1">
    <source>
        <dbReference type="SAM" id="MobiDB-lite"/>
    </source>
</evidence>
<comment type="caution">
    <text evidence="2">The sequence shown here is derived from an EMBL/GenBank/DDBJ whole genome shotgun (WGS) entry which is preliminary data.</text>
</comment>
<evidence type="ECO:0000313" key="2">
    <source>
        <dbReference type="EMBL" id="KAF3497882.1"/>
    </source>
</evidence>